<dbReference type="EMBL" id="RQZF01000009">
    <property type="protein sequence ID" value="RRC94813.1"/>
    <property type="molecule type" value="Genomic_DNA"/>
</dbReference>
<dbReference type="Proteomes" id="UP000280444">
    <property type="component" value="Unassembled WGS sequence"/>
</dbReference>
<dbReference type="RefSeq" id="WP_124871240.1">
    <property type="nucleotide sequence ID" value="NZ_RQZF01000009.1"/>
</dbReference>
<comment type="caution">
    <text evidence="1">The sequence shown here is derived from an EMBL/GenBank/DDBJ whole genome shotgun (WGS) entry which is preliminary data.</text>
</comment>
<dbReference type="OrthoDB" id="8610356at2"/>
<gene>
    <name evidence="1" type="ORF">EII11_07955</name>
</gene>
<sequence>MATPFLTSLDERFTLFGERFVPTTNMFTFVRADPQTLIVGNTEWANSLNNYLASWRHEDLSVEEGLASLEPLCGDDYRVELIVPTRNPEWAAVFSNSFAGGSGTSPYWAESNLSADTVMVSLARSVRTGEFGRGQLGGCQFAYNRFVDGGVREHYSVSVINEGSSRPRWRFLHSMAFADFEDRGAVGWWIVLLRQCWLSIVRRWGCVLLMRIFMPTSVTE</sequence>
<organism evidence="1 2">
    <name type="scientific">Schaalia canis</name>
    <dbReference type="NCBI Taxonomy" id="100469"/>
    <lineage>
        <taxon>Bacteria</taxon>
        <taxon>Bacillati</taxon>
        <taxon>Actinomycetota</taxon>
        <taxon>Actinomycetes</taxon>
        <taxon>Actinomycetales</taxon>
        <taxon>Actinomycetaceae</taxon>
        <taxon>Schaalia</taxon>
    </lineage>
</organism>
<name>A0A3P1SC09_9ACTO</name>
<evidence type="ECO:0000313" key="2">
    <source>
        <dbReference type="Proteomes" id="UP000280444"/>
    </source>
</evidence>
<keyword evidence="2" id="KW-1185">Reference proteome</keyword>
<evidence type="ECO:0000313" key="1">
    <source>
        <dbReference type="EMBL" id="RRC94813.1"/>
    </source>
</evidence>
<reference evidence="1 2" key="1">
    <citation type="submission" date="2018-11" db="EMBL/GenBank/DDBJ databases">
        <title>Genomes From Bacteria Associated with the Canine Oral Cavity: a Test Case for Automated Genome-Based Taxonomic Assignment.</title>
        <authorList>
            <person name="Coil D.A."/>
            <person name="Jospin G."/>
            <person name="Darling A.E."/>
            <person name="Wallis C."/>
            <person name="Davis I.J."/>
            <person name="Harris S."/>
            <person name="Eisen J.A."/>
            <person name="Holcombe L.J."/>
            <person name="O'Flynn C."/>
        </authorList>
    </citation>
    <scope>NUCLEOTIDE SEQUENCE [LARGE SCALE GENOMIC DNA]</scope>
    <source>
        <strain evidence="1 2">OH770</strain>
    </source>
</reference>
<protein>
    <submittedName>
        <fullName evidence="1">Uncharacterized protein</fullName>
    </submittedName>
</protein>
<proteinExistence type="predicted"/>
<dbReference type="AlphaFoldDB" id="A0A3P1SC09"/>
<accession>A0A3P1SC09</accession>